<comment type="caution">
    <text evidence="1">The sequence shown here is derived from an EMBL/GenBank/DDBJ whole genome shotgun (WGS) entry which is preliminary data.</text>
</comment>
<dbReference type="AlphaFoldDB" id="A0A9D5QCB2"/>
<proteinExistence type="predicted"/>
<evidence type="ECO:0000313" key="1">
    <source>
        <dbReference type="EMBL" id="MBD3364364.1"/>
    </source>
</evidence>
<dbReference type="Proteomes" id="UP000630660">
    <property type="component" value="Unassembled WGS sequence"/>
</dbReference>
<sequence>MTADKTDTPELLVRGISLISMREYVKTRLAGKDLEQFFTRFPESEEETIVNAKKGDWYPFVIQRHIRENVAKWFNPENPRKAVMDMVAFTADYEISAFLKGIIGILPVHMVLQQSAKVFGKFYNPGKMVAARRGETSATFELTGFPADPLFCPVIDAWIISAGKNMGLDVKVKETACIHNGDDLCRWEITWK</sequence>
<evidence type="ECO:0008006" key="3">
    <source>
        <dbReference type="Google" id="ProtNLM"/>
    </source>
</evidence>
<dbReference type="EMBL" id="WJKJ01000130">
    <property type="protein sequence ID" value="MBD3364364.1"/>
    <property type="molecule type" value="Genomic_DNA"/>
</dbReference>
<protein>
    <recommendedName>
        <fullName evidence="3">4-vinyl reductase 4VR domain-containing protein</fullName>
    </recommendedName>
</protein>
<accession>A0A9D5QCB2</accession>
<gene>
    <name evidence="1" type="ORF">GF359_04020</name>
</gene>
<evidence type="ECO:0000313" key="2">
    <source>
        <dbReference type="Proteomes" id="UP000630660"/>
    </source>
</evidence>
<name>A0A9D5QCB2_UNCW3</name>
<organism evidence="1 2">
    <name type="scientific">candidate division WOR-3 bacterium</name>
    <dbReference type="NCBI Taxonomy" id="2052148"/>
    <lineage>
        <taxon>Bacteria</taxon>
        <taxon>Bacteria division WOR-3</taxon>
    </lineage>
</organism>
<reference evidence="1" key="1">
    <citation type="submission" date="2019-11" db="EMBL/GenBank/DDBJ databases">
        <title>Microbial mats filling the niche in hypersaline microbial mats.</title>
        <authorList>
            <person name="Wong H.L."/>
            <person name="Macleod F.I."/>
            <person name="White R.A. III"/>
            <person name="Burns B.P."/>
        </authorList>
    </citation>
    <scope>NUCLEOTIDE SEQUENCE</scope>
    <source>
        <strain evidence="1">Bin_327</strain>
    </source>
</reference>